<evidence type="ECO:0000256" key="8">
    <source>
        <dbReference type="ARBA" id="ARBA00022989"/>
    </source>
</evidence>
<dbReference type="GO" id="GO:0015035">
    <property type="term" value="F:protein-disulfide reductase activity"/>
    <property type="evidence" value="ECO:0007669"/>
    <property type="project" value="UniProtKB-UniRule"/>
</dbReference>
<dbReference type="GO" id="GO:0009055">
    <property type="term" value="F:electron transfer activity"/>
    <property type="evidence" value="ECO:0007669"/>
    <property type="project" value="UniProtKB-UniRule"/>
</dbReference>
<feature type="topological domain" description="Periplasmic" evidence="14">
    <location>
        <begin position="26"/>
        <end position="43"/>
    </location>
</feature>
<dbReference type="SUPFAM" id="SSF158442">
    <property type="entry name" value="DsbB-like"/>
    <property type="match status" value="1"/>
</dbReference>
<comment type="caution">
    <text evidence="14">Lacks conserved residue(s) required for the propagation of feature annotation.</text>
</comment>
<sequence>MLLSTRSVALAGIAFCGLMMAVALALQYLAGLAPCPLCVFQRVGVIATAAVLLVAAVHNPSGRWGKAFYGVLSLVTVAGGAFVAGRHIWLQSLPADKVPSCGPDLSYMMDMLPLQDVVNRVLSGSGECAEIDFMLLGLSLPAWTLVGFLILALAPLRLLWLSFAPSRG</sequence>
<keyword evidence="7 14" id="KW-0249">Electron transport</keyword>
<keyword evidence="5" id="KW-0997">Cell inner membrane</keyword>
<feature type="transmembrane region" description="Helical" evidence="15">
    <location>
        <begin position="142"/>
        <end position="163"/>
    </location>
</feature>
<proteinExistence type="inferred from homology"/>
<feature type="topological domain" description="Cytoplasmic" evidence="14">
    <location>
        <begin position="1"/>
        <end position="8"/>
    </location>
</feature>
<comment type="caution">
    <text evidence="16">The sequence shown here is derived from an EMBL/GenBank/DDBJ whole genome shotgun (WGS) entry which is preliminary data.</text>
</comment>
<keyword evidence="9 14" id="KW-0560">Oxidoreductase</keyword>
<keyword evidence="12 14" id="KW-0143">Chaperone</keyword>
<reference evidence="16 17" key="2">
    <citation type="submission" date="2020-06" db="EMBL/GenBank/DDBJ databases">
        <title>Halomonas songnenensis sp. nov., a moderately halophilic bacterium isolated from saline and alkaline soils.</title>
        <authorList>
            <person name="Jiang J."/>
            <person name="Pan Y."/>
        </authorList>
    </citation>
    <scope>NUCLEOTIDE SEQUENCE [LARGE SCALE GENOMIC DNA]</scope>
    <source>
        <strain evidence="16 17">TBZ9</strain>
    </source>
</reference>
<keyword evidence="10 14" id="KW-0472">Membrane</keyword>
<protein>
    <recommendedName>
        <fullName evidence="14">Disulfide bond formation protein B</fullName>
    </recommendedName>
    <alternativeName>
        <fullName evidence="14">Disulfide oxidoreductase</fullName>
    </alternativeName>
</protein>
<evidence type="ECO:0000256" key="11">
    <source>
        <dbReference type="ARBA" id="ARBA00023157"/>
    </source>
</evidence>
<evidence type="ECO:0000256" key="3">
    <source>
        <dbReference type="ARBA" id="ARBA00022448"/>
    </source>
</evidence>
<evidence type="ECO:0000313" key="17">
    <source>
        <dbReference type="Proteomes" id="UP000588806"/>
    </source>
</evidence>
<dbReference type="AlphaFoldDB" id="A0A7Y3X9W1"/>
<keyword evidence="11 14" id="KW-1015">Disulfide bond</keyword>
<accession>A0A7Y3X9W1</accession>
<evidence type="ECO:0000256" key="1">
    <source>
        <dbReference type="ARBA" id="ARBA00004429"/>
    </source>
</evidence>
<dbReference type="InterPro" id="IPR050183">
    <property type="entry name" value="DsbB"/>
</dbReference>
<dbReference type="InterPro" id="IPR022920">
    <property type="entry name" value="Disulphide_bond_form_DsbB"/>
</dbReference>
<dbReference type="RefSeq" id="WP_171701167.1">
    <property type="nucleotide sequence ID" value="NZ_JABFHI010000001.1"/>
</dbReference>
<feature type="transmembrane region" description="Helical" evidence="15">
    <location>
        <begin position="69"/>
        <end position="89"/>
    </location>
</feature>
<feature type="transmembrane region" description="Helical" evidence="15">
    <location>
        <begin position="39"/>
        <end position="57"/>
    </location>
</feature>
<evidence type="ECO:0000256" key="12">
    <source>
        <dbReference type="ARBA" id="ARBA00023186"/>
    </source>
</evidence>
<dbReference type="Pfam" id="PF02600">
    <property type="entry name" value="DsbB"/>
    <property type="match status" value="1"/>
</dbReference>
<dbReference type="GO" id="GO:0005886">
    <property type="term" value="C:plasma membrane"/>
    <property type="evidence" value="ECO:0007669"/>
    <property type="project" value="UniProtKB-SubCell"/>
</dbReference>
<keyword evidence="8 14" id="KW-1133">Transmembrane helix</keyword>
<dbReference type="PANTHER" id="PTHR36570:SF3">
    <property type="entry name" value="DISULFIDE BOND FORMATION PROTEIN B"/>
    <property type="match status" value="1"/>
</dbReference>
<evidence type="ECO:0000256" key="7">
    <source>
        <dbReference type="ARBA" id="ARBA00022982"/>
    </source>
</evidence>
<evidence type="ECO:0000256" key="9">
    <source>
        <dbReference type="ARBA" id="ARBA00023002"/>
    </source>
</evidence>
<gene>
    <name evidence="14" type="primary">dsbB</name>
    <name evidence="16" type="ORF">HLB35_00920</name>
</gene>
<name>A0A7Y3X9W1_9GAMM</name>
<dbReference type="InterPro" id="IPR003752">
    <property type="entry name" value="DiS_bond_form_DsbB/BdbC"/>
</dbReference>
<keyword evidence="4 14" id="KW-1003">Cell membrane</keyword>
<comment type="function">
    <text evidence="14">Required for disulfide bond formation in some periplasmic proteins. Acts by oxidizing the DsbA protein.</text>
</comment>
<feature type="disulfide bond" description="Redox-active" evidence="14">
    <location>
        <begin position="35"/>
        <end position="38"/>
    </location>
</feature>
<evidence type="ECO:0000256" key="15">
    <source>
        <dbReference type="SAM" id="Phobius"/>
    </source>
</evidence>
<evidence type="ECO:0000313" key="16">
    <source>
        <dbReference type="EMBL" id="NOG30689.1"/>
    </source>
</evidence>
<dbReference type="InterPro" id="IPR023380">
    <property type="entry name" value="DsbB-like_sf"/>
</dbReference>
<evidence type="ECO:0000256" key="2">
    <source>
        <dbReference type="ARBA" id="ARBA00008823"/>
    </source>
</evidence>
<keyword evidence="6 14" id="KW-0812">Transmembrane</keyword>
<dbReference type="Gene3D" id="1.20.1550.10">
    <property type="entry name" value="DsbB-like"/>
    <property type="match status" value="1"/>
</dbReference>
<evidence type="ECO:0000256" key="5">
    <source>
        <dbReference type="ARBA" id="ARBA00022519"/>
    </source>
</evidence>
<evidence type="ECO:0000256" key="6">
    <source>
        <dbReference type="ARBA" id="ARBA00022692"/>
    </source>
</evidence>
<evidence type="ECO:0000256" key="14">
    <source>
        <dbReference type="HAMAP-Rule" id="MF_00286"/>
    </source>
</evidence>
<evidence type="ECO:0000256" key="4">
    <source>
        <dbReference type="ARBA" id="ARBA00022475"/>
    </source>
</evidence>
<dbReference type="HAMAP" id="MF_00286">
    <property type="entry name" value="DsbB"/>
    <property type="match status" value="1"/>
</dbReference>
<reference evidence="16 17" key="1">
    <citation type="submission" date="2020-05" db="EMBL/GenBank/DDBJ databases">
        <authorList>
            <person name="Ruan W."/>
            <person name="Jeon C.O."/>
            <person name="Chun B.H."/>
        </authorList>
    </citation>
    <scope>NUCLEOTIDE SEQUENCE [LARGE SCALE GENOMIC DNA]</scope>
    <source>
        <strain evidence="16 17">TBZ9</strain>
    </source>
</reference>
<feature type="topological domain" description="Cytoplasmic" evidence="14">
    <location>
        <begin position="162"/>
        <end position="168"/>
    </location>
</feature>
<organism evidence="16 17">
    <name type="scientific">Vreelandella azerica</name>
    <dbReference type="NCBI Taxonomy" id="2732867"/>
    <lineage>
        <taxon>Bacteria</taxon>
        <taxon>Pseudomonadati</taxon>
        <taxon>Pseudomonadota</taxon>
        <taxon>Gammaproteobacteria</taxon>
        <taxon>Oceanospirillales</taxon>
        <taxon>Halomonadaceae</taxon>
        <taxon>Vreelandella</taxon>
    </lineage>
</organism>
<evidence type="ECO:0000256" key="13">
    <source>
        <dbReference type="ARBA" id="ARBA00023284"/>
    </source>
</evidence>
<dbReference type="Proteomes" id="UP000588806">
    <property type="component" value="Unassembled WGS sequence"/>
</dbReference>
<evidence type="ECO:0000256" key="10">
    <source>
        <dbReference type="ARBA" id="ARBA00023136"/>
    </source>
</evidence>
<keyword evidence="17" id="KW-1185">Reference proteome</keyword>
<comment type="subcellular location">
    <subcellularLocation>
        <location evidence="1">Cell inner membrane</location>
        <topology evidence="1">Multi-pass membrane protein</topology>
    </subcellularLocation>
    <subcellularLocation>
        <location evidence="14">Cell membrane</location>
        <topology evidence="14">Multi-pass membrane protein</topology>
    </subcellularLocation>
</comment>
<keyword evidence="3 14" id="KW-0813">Transport</keyword>
<comment type="similarity">
    <text evidence="2 14">Belongs to the DsbB family.</text>
</comment>
<dbReference type="PANTHER" id="PTHR36570">
    <property type="entry name" value="DISULFIDE BOND FORMATION PROTEIN B"/>
    <property type="match status" value="1"/>
</dbReference>
<keyword evidence="13 14" id="KW-0676">Redox-active center</keyword>
<dbReference type="GO" id="GO:0006457">
    <property type="term" value="P:protein folding"/>
    <property type="evidence" value="ECO:0007669"/>
    <property type="project" value="InterPro"/>
</dbReference>
<dbReference type="EMBL" id="JABFHI010000001">
    <property type="protein sequence ID" value="NOG30689.1"/>
    <property type="molecule type" value="Genomic_DNA"/>
</dbReference>